<proteinExistence type="predicted"/>
<feature type="compositionally biased region" description="Polar residues" evidence="1">
    <location>
        <begin position="845"/>
        <end position="858"/>
    </location>
</feature>
<feature type="compositionally biased region" description="Basic and acidic residues" evidence="1">
    <location>
        <begin position="477"/>
        <end position="489"/>
    </location>
</feature>
<feature type="compositionally biased region" description="Polar residues" evidence="1">
    <location>
        <begin position="768"/>
        <end position="777"/>
    </location>
</feature>
<dbReference type="EMBL" id="JACOOO010000040">
    <property type="protein sequence ID" value="MBC5630481.1"/>
    <property type="molecule type" value="Genomic_DNA"/>
</dbReference>
<keyword evidence="2" id="KW-0472">Membrane</keyword>
<evidence type="ECO:0000256" key="2">
    <source>
        <dbReference type="SAM" id="Phobius"/>
    </source>
</evidence>
<dbReference type="NCBIfam" id="NF045890">
    <property type="entry name" value="conj_pls20_p028"/>
    <property type="match status" value="1"/>
</dbReference>
<feature type="compositionally biased region" description="Polar residues" evidence="1">
    <location>
        <begin position="587"/>
        <end position="597"/>
    </location>
</feature>
<evidence type="ECO:0000256" key="1">
    <source>
        <dbReference type="SAM" id="MobiDB-lite"/>
    </source>
</evidence>
<dbReference type="Pfam" id="PF26635">
    <property type="entry name" value="DUF8208"/>
    <property type="match status" value="1"/>
</dbReference>
<dbReference type="InterPro" id="IPR058066">
    <property type="entry name" value="pXO2-14_N"/>
</dbReference>
<feature type="compositionally biased region" description="Basic and acidic residues" evidence="1">
    <location>
        <begin position="526"/>
        <end position="535"/>
    </location>
</feature>
<feature type="transmembrane region" description="Helical" evidence="2">
    <location>
        <begin position="217"/>
        <end position="239"/>
    </location>
</feature>
<feature type="region of interest" description="Disordered" evidence="1">
    <location>
        <begin position="398"/>
        <end position="535"/>
    </location>
</feature>
<feature type="domain" description="DUF8208" evidence="3">
    <location>
        <begin position="9"/>
        <end position="352"/>
    </location>
</feature>
<sequence>MQNNILEMAGIISNCIRWVLWKIVTLLSLLVNSIEKAVTKIYNINGFFNSPEVTSLIDKYKPLVWVILAISIGILGFKIMFNRKQNRGELPSNILFSILILVLLPTLMTKLDNMTSIAVKDVASEYTSSANELIKNNIYDLYYLDSNGFDLNNKNSIKSSEILTVDANETIDLDEVNNKAVLGKKIRFDKNGNKKLEDLETGWFKIDEEYYRYGIDFLSIIVTLGAMGITLICIGLKVARLIFELAFNKLLATLFAFADIGDGKKLKEIIKHIFSMFIVIFSTAIMTKLYVIFSSWLGTSLGNAGLSANGVAKMIVLVGGSIAVIDGPNIIERILGIDAGLKNGWSAVMAGYGLSKGAMNGLSSLSEGVKSLGKATALGASMGAGALSGMFGKDKNSNIINDDDNTDKNNNDKNNVSNNDIEQDMKNSDSNKNENPNVADNKSKEPGNNEKVNNDNISNIEDEMNRSKNRNSNNIVDNKDIDSLKDSNKNGDLNSIEEEMNRAKNSNPNNDTDNNKAIPNDINSKNMKDINRNRDNNMNVNNIEEEMNKNKNINPNNDIANKNIDTPKDINNPKYNNDIEGDMQQIKGINTNKSNLDSVRPKDSLDDEMSDNKGINPNKGNLDGIRPKGSLNDEMSDNKGINPNKGNLDGIRSKGSLNDEMSDNKGINPNRGNLDVVRPKGSLNDEMSDNKGINPNKGNLDGIRSKGSLNDEMSDNKGINPNRGNLDVVRPKGSLNDELSDNKGINPNKGNLDGIRPKGSLNDEMSDNKSINHNNGNLDVVRPKGGLNDEISDNKDINPNRCNVDSVRPKDSLNTEIGKSKDSNSTNSDNINSKNGFENIRPKEANNTSNSKFDNSNNKTREENLVGKMENRTIGEYAKDKVKSSKFIDDLNRSYNLGKNSTNKWNIKRKKNKI</sequence>
<protein>
    <recommendedName>
        <fullName evidence="3">DUF8208 domain-containing protein</fullName>
    </recommendedName>
</protein>
<reference evidence="4 5" key="1">
    <citation type="submission" date="2020-08" db="EMBL/GenBank/DDBJ databases">
        <title>Genome public.</title>
        <authorList>
            <person name="Liu C."/>
            <person name="Sun Q."/>
        </authorList>
    </citation>
    <scope>NUCLEOTIDE SEQUENCE [LARGE SCALE GENOMIC DNA]</scope>
    <source>
        <strain evidence="4 5">NSJ-6</strain>
    </source>
</reference>
<dbReference type="InterPro" id="IPR058521">
    <property type="entry name" value="DUF8208"/>
</dbReference>
<dbReference type="Proteomes" id="UP000596929">
    <property type="component" value="Unassembled WGS sequence"/>
</dbReference>
<feature type="transmembrane region" description="Helical" evidence="2">
    <location>
        <begin position="273"/>
        <end position="293"/>
    </location>
</feature>
<feature type="compositionally biased region" description="Basic and acidic residues" evidence="1">
    <location>
        <begin position="423"/>
        <end position="432"/>
    </location>
</feature>
<evidence type="ECO:0000259" key="3">
    <source>
        <dbReference type="Pfam" id="PF26635"/>
    </source>
</evidence>
<feature type="region of interest" description="Disordered" evidence="1">
    <location>
        <begin position="549"/>
        <end position="864"/>
    </location>
</feature>
<name>A0ABR7DGC8_9CLOT</name>
<feature type="compositionally biased region" description="Polar residues" evidence="1">
    <location>
        <begin position="450"/>
        <end position="459"/>
    </location>
</feature>
<comment type="caution">
    <text evidence="4">The sequence shown here is derived from an EMBL/GenBank/DDBJ whole genome shotgun (WGS) entry which is preliminary data.</text>
</comment>
<evidence type="ECO:0000313" key="4">
    <source>
        <dbReference type="EMBL" id="MBC5630481.1"/>
    </source>
</evidence>
<feature type="transmembrane region" description="Helical" evidence="2">
    <location>
        <begin position="63"/>
        <end position="81"/>
    </location>
</feature>
<feature type="transmembrane region" description="Helical" evidence="2">
    <location>
        <begin position="93"/>
        <end position="111"/>
    </location>
</feature>
<feature type="compositionally biased region" description="Low complexity" evidence="1">
    <location>
        <begin position="823"/>
        <end position="835"/>
    </location>
</feature>
<organism evidence="4 5">
    <name type="scientific">Clostridium hominis</name>
    <dbReference type="NCBI Taxonomy" id="2763036"/>
    <lineage>
        <taxon>Bacteria</taxon>
        <taxon>Bacillati</taxon>
        <taxon>Bacillota</taxon>
        <taxon>Clostridia</taxon>
        <taxon>Eubacteriales</taxon>
        <taxon>Clostridiaceae</taxon>
        <taxon>Clostridium</taxon>
    </lineage>
</organism>
<keyword evidence="2" id="KW-0812">Transmembrane</keyword>
<feature type="compositionally biased region" description="Basic and acidic residues" evidence="1">
    <location>
        <begin position="807"/>
        <end position="822"/>
    </location>
</feature>
<keyword evidence="5" id="KW-1185">Reference proteome</keyword>
<accession>A0ABR7DGC8</accession>
<keyword evidence="2" id="KW-1133">Transmembrane helix</keyword>
<feature type="compositionally biased region" description="Low complexity" evidence="1">
    <location>
        <begin position="550"/>
        <end position="564"/>
    </location>
</feature>
<evidence type="ECO:0000313" key="5">
    <source>
        <dbReference type="Proteomes" id="UP000596929"/>
    </source>
</evidence>
<gene>
    <name evidence="4" type="ORF">H8S20_16610</name>
</gene>